<gene>
    <name evidence="1" type="ORF">B296_00058691</name>
</gene>
<proteinExistence type="predicted"/>
<evidence type="ECO:0000313" key="1">
    <source>
        <dbReference type="EMBL" id="RRT32259.1"/>
    </source>
</evidence>
<reference evidence="1 2" key="1">
    <citation type="journal article" date="2014" name="Agronomy (Basel)">
        <title>A Draft Genome Sequence for Ensete ventricosum, the Drought-Tolerant Tree Against Hunger.</title>
        <authorList>
            <person name="Harrison J."/>
            <person name="Moore K.A."/>
            <person name="Paszkiewicz K."/>
            <person name="Jones T."/>
            <person name="Grant M."/>
            <person name="Ambacheew D."/>
            <person name="Muzemil S."/>
            <person name="Studholme D.J."/>
        </authorList>
    </citation>
    <scope>NUCLEOTIDE SEQUENCE [LARGE SCALE GENOMIC DNA]</scope>
</reference>
<evidence type="ECO:0000313" key="2">
    <source>
        <dbReference type="Proteomes" id="UP000287651"/>
    </source>
</evidence>
<sequence>MAIPILLAHGKSYKHAYAKKCDGHKLCSKSRAESRFDRFCVHHLGNSKYSKFKMY</sequence>
<name>A0A426WYE8_ENSVE</name>
<protein>
    <submittedName>
        <fullName evidence="1">Uncharacterized protein</fullName>
    </submittedName>
</protein>
<dbReference type="EMBL" id="AMZH03032900">
    <property type="protein sequence ID" value="RRT32259.1"/>
    <property type="molecule type" value="Genomic_DNA"/>
</dbReference>
<dbReference type="AlphaFoldDB" id="A0A426WYE8"/>
<organism evidence="1 2">
    <name type="scientific">Ensete ventricosum</name>
    <name type="common">Abyssinian banana</name>
    <name type="synonym">Musa ensete</name>
    <dbReference type="NCBI Taxonomy" id="4639"/>
    <lineage>
        <taxon>Eukaryota</taxon>
        <taxon>Viridiplantae</taxon>
        <taxon>Streptophyta</taxon>
        <taxon>Embryophyta</taxon>
        <taxon>Tracheophyta</taxon>
        <taxon>Spermatophyta</taxon>
        <taxon>Magnoliopsida</taxon>
        <taxon>Liliopsida</taxon>
        <taxon>Zingiberales</taxon>
        <taxon>Musaceae</taxon>
        <taxon>Ensete</taxon>
    </lineage>
</organism>
<dbReference type="Proteomes" id="UP000287651">
    <property type="component" value="Unassembled WGS sequence"/>
</dbReference>
<accession>A0A426WYE8</accession>
<comment type="caution">
    <text evidence="1">The sequence shown here is derived from an EMBL/GenBank/DDBJ whole genome shotgun (WGS) entry which is preliminary data.</text>
</comment>